<keyword evidence="1" id="KW-0812">Transmembrane</keyword>
<feature type="transmembrane region" description="Helical" evidence="1">
    <location>
        <begin position="571"/>
        <end position="589"/>
    </location>
</feature>
<name>A0A292PZ69_9PEZI</name>
<keyword evidence="1" id="KW-0472">Membrane</keyword>
<organism evidence="2 3">
    <name type="scientific">Tuber aestivum</name>
    <name type="common">summer truffle</name>
    <dbReference type="NCBI Taxonomy" id="59557"/>
    <lineage>
        <taxon>Eukaryota</taxon>
        <taxon>Fungi</taxon>
        <taxon>Dikarya</taxon>
        <taxon>Ascomycota</taxon>
        <taxon>Pezizomycotina</taxon>
        <taxon>Pezizomycetes</taxon>
        <taxon>Pezizales</taxon>
        <taxon>Tuberaceae</taxon>
        <taxon>Tuber</taxon>
    </lineage>
</organism>
<reference evidence="2" key="1">
    <citation type="submission" date="2015-10" db="EMBL/GenBank/DDBJ databases">
        <authorList>
            <person name="Regsiter A."/>
            <person name="william w."/>
        </authorList>
    </citation>
    <scope>NUCLEOTIDE SEQUENCE</scope>
    <source>
        <strain evidence="2">Montdore</strain>
    </source>
</reference>
<dbReference type="AlphaFoldDB" id="A0A292PZ69"/>
<feature type="transmembrane region" description="Helical" evidence="1">
    <location>
        <begin position="197"/>
        <end position="221"/>
    </location>
</feature>
<evidence type="ECO:0000256" key="1">
    <source>
        <dbReference type="SAM" id="Phobius"/>
    </source>
</evidence>
<evidence type="ECO:0000313" key="3">
    <source>
        <dbReference type="Proteomes" id="UP001412239"/>
    </source>
</evidence>
<proteinExistence type="predicted"/>
<accession>A0A292PZ69</accession>
<protein>
    <submittedName>
        <fullName evidence="2">Uncharacterized protein</fullName>
    </submittedName>
</protein>
<keyword evidence="1" id="KW-1133">Transmembrane helix</keyword>
<dbReference type="Proteomes" id="UP001412239">
    <property type="component" value="Unassembled WGS sequence"/>
</dbReference>
<feature type="transmembrane region" description="Helical" evidence="1">
    <location>
        <begin position="79"/>
        <end position="96"/>
    </location>
</feature>
<dbReference type="EMBL" id="LN890982">
    <property type="protein sequence ID" value="CUS12876.1"/>
    <property type="molecule type" value="Genomic_DNA"/>
</dbReference>
<feature type="transmembrane region" description="Helical" evidence="1">
    <location>
        <begin position="37"/>
        <end position="59"/>
    </location>
</feature>
<gene>
    <name evidence="2" type="ORF">GSTUAT00003035001</name>
</gene>
<sequence length="619" mass="69139">MDIYAYSGKDTYVINSLFTMPTDSGGIRASAVSNKRAHFLVAFCTIYTTFTFMVGWELVRMLFIAFTGEVHGGWLGRVFNLWKIGSLNVAMAMLKYSQDVMLYLRKTPEEKRRPENVPKWPVYEDRCSDQLVTQVQSGQPGLGLDSVGQREVTNGGQRAEAQKLSLEKRGATDREITDTGIPDAGIPNKEIPGVRDLVLCFLLFSVSFSLYLTDFAMGIIVGGKLIVGNVAPANPDKVFYPDIDTLERQGDNTGLLRVKSMKIDSAFRAMAATESPDPQARRKRVIIETADSPDRQTASLLSNLNYSYNVTGVDMGLQSDPKLMLRIKGACRTEYTWLVNTTEEGDTYRLWGGNETYHIKPIAQPTTPPWLAFFHDEKQILDRSPNFSYAIIANTAGRYSYTASQDPWYSTRETQANDTLPHQVLPNRPVLNCWETKTWHLGGKDVDSWRLNSLPNLKLHNLWSDTVFPLEFELPRIVSLGRALGISSLRMASYASEPFYVIDAGSASMHGDFKRLVLGSWISSRNVLRDTTTYNHGNMVNLAQGGGDSVNASAARFVIQSKDVSTISVHLLYSVLCAFWSITAALGLLKLWTQKHHEGVAACLKARMAPPSWGRKRLR</sequence>
<evidence type="ECO:0000313" key="2">
    <source>
        <dbReference type="EMBL" id="CUS12876.1"/>
    </source>
</evidence>
<keyword evidence="3" id="KW-1185">Reference proteome</keyword>